<name>A0A484H7M7_9ZZZZ</name>
<evidence type="ECO:0000256" key="1">
    <source>
        <dbReference type="ARBA" id="ARBA00004429"/>
    </source>
</evidence>
<dbReference type="InterPro" id="IPR001708">
    <property type="entry name" value="YidC/ALB3/OXA1/COX18"/>
</dbReference>
<dbReference type="GO" id="GO:0015031">
    <property type="term" value="P:protein transport"/>
    <property type="evidence" value="ECO:0007669"/>
    <property type="project" value="UniProtKB-KW"/>
</dbReference>
<feature type="region of interest" description="Disordered" evidence="13">
    <location>
        <begin position="30"/>
        <end position="52"/>
    </location>
</feature>
<dbReference type="NCBIfam" id="TIGR03592">
    <property type="entry name" value="yidC_oxa1_cterm"/>
    <property type="match status" value="1"/>
</dbReference>
<evidence type="ECO:0000259" key="16">
    <source>
        <dbReference type="Pfam" id="PF14849"/>
    </source>
</evidence>
<dbReference type="CDD" id="cd19961">
    <property type="entry name" value="EcYidC-like_peri"/>
    <property type="match status" value="1"/>
</dbReference>
<feature type="domain" description="Membrane insertase YidC N-terminal" evidence="16">
    <location>
        <begin position="68"/>
        <end position="346"/>
    </location>
</feature>
<dbReference type="AlphaFoldDB" id="A0A484H7M7"/>
<dbReference type="PANTHER" id="PTHR12428:SF65">
    <property type="entry name" value="CYTOCHROME C OXIDASE ASSEMBLY PROTEIN COX18, MITOCHONDRIAL"/>
    <property type="match status" value="1"/>
</dbReference>
<dbReference type="EMBL" id="LR026963">
    <property type="protein sequence ID" value="VBB69551.1"/>
    <property type="molecule type" value="Genomic_DNA"/>
</dbReference>
<comment type="subcellular location">
    <subcellularLocation>
        <location evidence="1">Cell inner membrane</location>
        <topology evidence="1">Multi-pass membrane protein</topology>
    </subcellularLocation>
</comment>
<feature type="domain" description="Membrane insertase YidC/Oxa/ALB C-terminal" evidence="15">
    <location>
        <begin position="358"/>
        <end position="555"/>
    </location>
</feature>
<comment type="similarity">
    <text evidence="2">Belongs to the OXA1/ALB3/YidC family. Type 1 subfamily.</text>
</comment>
<evidence type="ECO:0000256" key="9">
    <source>
        <dbReference type="ARBA" id="ARBA00023136"/>
    </source>
</evidence>
<dbReference type="InterPro" id="IPR028053">
    <property type="entry name" value="Membr_insert_YidC_N"/>
</dbReference>
<evidence type="ECO:0000256" key="2">
    <source>
        <dbReference type="ARBA" id="ARBA00010527"/>
    </source>
</evidence>
<dbReference type="Pfam" id="PF02096">
    <property type="entry name" value="60KD_IMP"/>
    <property type="match status" value="1"/>
</dbReference>
<keyword evidence="6 14" id="KW-0812">Transmembrane</keyword>
<keyword evidence="9 14" id="KW-0472">Membrane</keyword>
<feature type="compositionally biased region" description="Low complexity" evidence="13">
    <location>
        <begin position="30"/>
        <end position="44"/>
    </location>
</feature>
<evidence type="ECO:0000256" key="4">
    <source>
        <dbReference type="ARBA" id="ARBA00022448"/>
    </source>
</evidence>
<dbReference type="GO" id="GO:0005886">
    <property type="term" value="C:plasma membrane"/>
    <property type="evidence" value="ECO:0007669"/>
    <property type="project" value="UniProtKB-SubCell"/>
</dbReference>
<dbReference type="Pfam" id="PF14849">
    <property type="entry name" value="YidC_periplas"/>
    <property type="match status" value="1"/>
</dbReference>
<feature type="transmembrane region" description="Helical" evidence="14">
    <location>
        <begin position="354"/>
        <end position="377"/>
    </location>
</feature>
<dbReference type="PRINTS" id="PR01900">
    <property type="entry name" value="YIDCPROTEIN"/>
</dbReference>
<keyword evidence="4" id="KW-0813">Transport</keyword>
<feature type="transmembrane region" description="Helical" evidence="14">
    <location>
        <begin position="483"/>
        <end position="500"/>
    </location>
</feature>
<evidence type="ECO:0000256" key="13">
    <source>
        <dbReference type="SAM" id="MobiDB-lite"/>
    </source>
</evidence>
<evidence type="ECO:0000256" key="14">
    <source>
        <dbReference type="SAM" id="Phobius"/>
    </source>
</evidence>
<dbReference type="CDD" id="cd20070">
    <property type="entry name" value="5TM_YidC_Alb3"/>
    <property type="match status" value="1"/>
</dbReference>
<protein>
    <recommendedName>
        <fullName evidence="3">Membrane protein insertase YidC</fullName>
    </recommendedName>
    <alternativeName>
        <fullName evidence="12">Foldase YidC</fullName>
    </alternativeName>
    <alternativeName>
        <fullName evidence="11">Membrane integrase YidC</fullName>
    </alternativeName>
</protein>
<reference evidence="17" key="1">
    <citation type="submission" date="2018-10" db="EMBL/GenBank/DDBJ databases">
        <authorList>
            <person name="Gruber-Vodicka H."/>
            <person name="Jaeckle O."/>
        </authorList>
    </citation>
    <scope>NUCLEOTIDE SEQUENCE</scope>
</reference>
<evidence type="ECO:0000256" key="12">
    <source>
        <dbReference type="ARBA" id="ARBA00033342"/>
    </source>
</evidence>
<dbReference type="GO" id="GO:0051205">
    <property type="term" value="P:protein insertion into membrane"/>
    <property type="evidence" value="ECO:0007669"/>
    <property type="project" value="TreeGrafter"/>
</dbReference>
<accession>A0A484H7M7</accession>
<dbReference type="HAMAP" id="MF_01810">
    <property type="entry name" value="YidC_type1"/>
    <property type="match status" value="1"/>
</dbReference>
<feature type="transmembrane region" description="Helical" evidence="14">
    <location>
        <begin position="512"/>
        <end position="541"/>
    </location>
</feature>
<gene>
    <name evidence="17" type="ORF">RIEGSTA812A_PEG_1024</name>
</gene>
<dbReference type="NCBIfam" id="TIGR03593">
    <property type="entry name" value="yidC_nterm"/>
    <property type="match status" value="1"/>
</dbReference>
<keyword evidence="8 14" id="KW-1133">Transmembrane helix</keyword>
<evidence type="ECO:0000313" key="17">
    <source>
        <dbReference type="EMBL" id="VBB69551.1"/>
    </source>
</evidence>
<dbReference type="Gene3D" id="2.70.98.90">
    <property type="match status" value="1"/>
</dbReference>
<evidence type="ECO:0000256" key="10">
    <source>
        <dbReference type="ARBA" id="ARBA00023186"/>
    </source>
</evidence>
<evidence type="ECO:0000256" key="3">
    <source>
        <dbReference type="ARBA" id="ARBA00015325"/>
    </source>
</evidence>
<dbReference type="InterPro" id="IPR038221">
    <property type="entry name" value="YidC_periplasmic_sf"/>
</dbReference>
<keyword evidence="5" id="KW-1003">Cell membrane</keyword>
<dbReference type="GO" id="GO:0032977">
    <property type="term" value="F:membrane insertase activity"/>
    <property type="evidence" value="ECO:0007669"/>
    <property type="project" value="InterPro"/>
</dbReference>
<evidence type="ECO:0000259" key="15">
    <source>
        <dbReference type="Pfam" id="PF02096"/>
    </source>
</evidence>
<dbReference type="InterPro" id="IPR019998">
    <property type="entry name" value="Membr_insert_YidC"/>
</dbReference>
<feature type="transmembrane region" description="Helical" evidence="14">
    <location>
        <begin position="421"/>
        <end position="441"/>
    </location>
</feature>
<dbReference type="PRINTS" id="PR00701">
    <property type="entry name" value="60KDINNERMP"/>
</dbReference>
<dbReference type="InterPro" id="IPR047196">
    <property type="entry name" value="YidC_ALB_C"/>
</dbReference>
<evidence type="ECO:0000256" key="7">
    <source>
        <dbReference type="ARBA" id="ARBA00022927"/>
    </source>
</evidence>
<sequence length="561" mass="62842">MSEQRNVILAVSLSLAIILVFQLILVPTDQQPSTPSSVSVAVPSRAEDQSEPLPLAVEGVPSTDSTARISISTPSLHGSIALIGGRIDTLTMVKYHLTPEPYAPEISLLTPPSSSVPYYVDSGWAPVTPGLEVPDATTRWTADSHYLGVEKPVTLTWTNKDGVVFSRKFSVDSDYMFTVHQKVENHSDVPLTLAPYQAVYRYGTPQTAGMYILHEGPLGLMDGTLREKDYKDLKESGKIFREESEGGWAGITDKYWLVALVPPQNQKATMRFLHQMIRGIDVYQVDHVGPAQTIAPGHLAETVGRVFAGAKEAQLLDYYATTLGIRKFDLAIDFGWFSFLTRPFFHALTFLRGLVGNFGVAILLFTVLIKALVFPLANKSYQAMSKMKKLQPELKKLQERFRDDRVRLNQEMMALYKREKINPAAGCLPILIQIPIFFALYKVLFITIEMRHAPFFGWIQDLSAPDPTSLFNLFSLIPWTPPALLQIGVWPLVMGVTMWLQQRMNPQPADPVQARVFAMLPIVFTVMLAQFSAGLVIYWAWNNVLSILQQWVIMKRMGVKL</sequence>
<evidence type="ECO:0000256" key="6">
    <source>
        <dbReference type="ARBA" id="ARBA00022692"/>
    </source>
</evidence>
<evidence type="ECO:0000256" key="11">
    <source>
        <dbReference type="ARBA" id="ARBA00033245"/>
    </source>
</evidence>
<evidence type="ECO:0000256" key="5">
    <source>
        <dbReference type="ARBA" id="ARBA00022475"/>
    </source>
</evidence>
<dbReference type="NCBIfam" id="NF002353">
    <property type="entry name" value="PRK01318.1-4"/>
    <property type="match status" value="1"/>
</dbReference>
<dbReference type="InterPro" id="IPR028055">
    <property type="entry name" value="YidC/Oxa/ALB_C"/>
</dbReference>
<dbReference type="PANTHER" id="PTHR12428">
    <property type="entry name" value="OXA1"/>
    <property type="match status" value="1"/>
</dbReference>
<organism evidence="17">
    <name type="scientific">invertebrate metagenome</name>
    <dbReference type="NCBI Taxonomy" id="1711999"/>
    <lineage>
        <taxon>unclassified sequences</taxon>
        <taxon>metagenomes</taxon>
        <taxon>organismal metagenomes</taxon>
    </lineage>
</organism>
<keyword evidence="7" id="KW-0653">Protein transport</keyword>
<evidence type="ECO:0000256" key="8">
    <source>
        <dbReference type="ARBA" id="ARBA00022989"/>
    </source>
</evidence>
<feature type="transmembrane region" description="Helical" evidence="14">
    <location>
        <begin position="7"/>
        <end position="26"/>
    </location>
</feature>
<keyword evidence="10" id="KW-0143">Chaperone</keyword>
<proteinExistence type="inferred from homology"/>